<comment type="caution">
    <text evidence="2">The sequence shown here is derived from an EMBL/GenBank/DDBJ whole genome shotgun (WGS) entry which is preliminary data.</text>
</comment>
<dbReference type="SUPFAM" id="SSF51726">
    <property type="entry name" value="UROD/MetE-like"/>
    <property type="match status" value="1"/>
</dbReference>
<keyword evidence="3" id="KW-1185">Reference proteome</keyword>
<name>A0ABS4EA92_9FIRM</name>
<feature type="domain" description="Uroporphyrinogen decarboxylase (URO-D)" evidence="1">
    <location>
        <begin position="19"/>
        <end position="355"/>
    </location>
</feature>
<evidence type="ECO:0000313" key="3">
    <source>
        <dbReference type="Proteomes" id="UP000767291"/>
    </source>
</evidence>
<dbReference type="EC" id="4.1.1.37" evidence="2"/>
<proteinExistence type="predicted"/>
<accession>A0ABS4EA92</accession>
<dbReference type="GO" id="GO:0004853">
    <property type="term" value="F:uroporphyrinogen decarboxylase activity"/>
    <property type="evidence" value="ECO:0007669"/>
    <property type="project" value="UniProtKB-EC"/>
</dbReference>
<keyword evidence="2" id="KW-0456">Lyase</keyword>
<dbReference type="CDD" id="cd03465">
    <property type="entry name" value="URO-D_like"/>
    <property type="match status" value="1"/>
</dbReference>
<dbReference type="EMBL" id="JAGGJX010000001">
    <property type="protein sequence ID" value="MBP1854855.1"/>
    <property type="molecule type" value="Genomic_DNA"/>
</dbReference>
<gene>
    <name evidence="2" type="ORF">J2Z43_001245</name>
</gene>
<reference evidence="2 3" key="1">
    <citation type="submission" date="2021-03" db="EMBL/GenBank/DDBJ databases">
        <title>Genomic Encyclopedia of Type Strains, Phase IV (KMG-IV): sequencing the most valuable type-strain genomes for metagenomic binning, comparative biology and taxonomic classification.</title>
        <authorList>
            <person name="Goeker M."/>
        </authorList>
    </citation>
    <scope>NUCLEOTIDE SEQUENCE [LARGE SCALE GENOMIC DNA]</scope>
    <source>
        <strain evidence="2 3">DSM 1289</strain>
    </source>
</reference>
<organism evidence="2 3">
    <name type="scientific">Metaclostridioides mangenotii</name>
    <dbReference type="NCBI Taxonomy" id="1540"/>
    <lineage>
        <taxon>Bacteria</taxon>
        <taxon>Bacillati</taxon>
        <taxon>Bacillota</taxon>
        <taxon>Clostridia</taxon>
        <taxon>Peptostreptococcales</taxon>
        <taxon>Peptostreptococcaceae</taxon>
        <taxon>Metaclostridioides</taxon>
    </lineage>
</organism>
<evidence type="ECO:0000259" key="1">
    <source>
        <dbReference type="Pfam" id="PF01208"/>
    </source>
</evidence>
<dbReference type="InterPro" id="IPR052024">
    <property type="entry name" value="Methanogen_methyltrans"/>
</dbReference>
<dbReference type="InterPro" id="IPR038071">
    <property type="entry name" value="UROD/MetE-like_sf"/>
</dbReference>
<dbReference type="PANTHER" id="PTHR47099:SF1">
    <property type="entry name" value="METHYLCOBAMIDE:COM METHYLTRANSFERASE MTBA"/>
    <property type="match status" value="1"/>
</dbReference>
<dbReference type="PANTHER" id="PTHR47099">
    <property type="entry name" value="METHYLCOBAMIDE:COM METHYLTRANSFERASE MTBA"/>
    <property type="match status" value="1"/>
</dbReference>
<dbReference type="RefSeq" id="WP_209456293.1">
    <property type="nucleotide sequence ID" value="NZ_BAAACS010000013.1"/>
</dbReference>
<protein>
    <submittedName>
        <fullName evidence="2">Uroporphyrinogen decarboxylase</fullName>
        <ecNumber evidence="2">4.1.1.37</ecNumber>
    </submittedName>
</protein>
<dbReference type="Gene3D" id="3.20.20.210">
    <property type="match status" value="1"/>
</dbReference>
<dbReference type="InterPro" id="IPR000257">
    <property type="entry name" value="Uroporphyrinogen_deCOase"/>
</dbReference>
<dbReference type="Proteomes" id="UP000767291">
    <property type="component" value="Unassembled WGS sequence"/>
</dbReference>
<evidence type="ECO:0000313" key="2">
    <source>
        <dbReference type="EMBL" id="MBP1854855.1"/>
    </source>
</evidence>
<sequence length="378" mass="42350">MNYEELLKDMENYKDTMTDEERLTAYFKGEEVDRIPFNLMELENSAPLYGYTVGEFRRDINVQCEVMGKLGEEFGYKTIPANLGLKAIGEAAGSILEYPEEGIDFIKEYILDNYEKLDSMKIVDPYKDGSLPATLKRVKCMKERFPQNEVSIEIAGPLTTASAVRKPELILRDIIKNKERLHQLLNYSVKSTLAWVDAVCKEFGPSEVTICDPVASMSLINIKQFDEFSKPYLKNLIDGIVEISGIPPVVHICGKSKAIWKPIVDLGVSTWSIDNCEDIEEAKDLIGDYVTIAGNIPPVEIMKYGNIDDVVESVKECIKNGSDSPKGYILWSGCEIPMGTPKENLYAYIYAAKKYGRGAQIGKICKGVLEEVDNVSTI</sequence>
<dbReference type="Pfam" id="PF01208">
    <property type="entry name" value="URO-D"/>
    <property type="match status" value="1"/>
</dbReference>